<dbReference type="OMA" id="QLMFKSK"/>
<evidence type="ECO:0000313" key="1">
    <source>
        <dbReference type="EMBL" id="EDO07097.1"/>
    </source>
</evidence>
<dbReference type="Proteomes" id="UP000002173">
    <property type="component" value="Unassembled WGS sequence"/>
</dbReference>
<sequence>MTLLSQPELVKLVNKTECGDYALLGEDVLRSAHRVERYCYSQLSPILCESRYIPMTGHPNCEHIKSKFLSIIGACTQRDELSGRDVNCSGFNLETVSISDPLVFCKLSYVSSSDSSGSSVGGRVSFKHNELEECQALCESYNSCQGLAKSFNHPRFCIDGGFQGYCTSRIQRIHDDSYITLCRNVVLPFVFANMGDGYQNLSMSMCQNSDASIEGSLLGHRDFLMSRRQELLDTLASDDGYLSWEQDMEKRFQSLTASVEQLVNLFNVCTRYTYNFFGLPYNYDNVVHLECEKTVKLFEGLLSVANALPSASSDMVSTIENIDPVFHFERKLQESVIHLKHFYSLLTSGAHSTILGSQYYRPLDRRTFMSAQKALSQIRQLVPRRVSSIRDFLRSQVPLLRDVDREHRVHETVNELQLLSSLHESQLQWLMRLSGKRPGRAVLRSVE</sequence>
<accession>A7ARC8</accession>
<dbReference type="AlphaFoldDB" id="A7ARC8"/>
<evidence type="ECO:0000313" key="2">
    <source>
        <dbReference type="Proteomes" id="UP000002173"/>
    </source>
</evidence>
<dbReference type="KEGG" id="bbo:BBOV_IV007410"/>
<gene>
    <name evidence="1" type="ORF">BBOV_IV007410</name>
</gene>
<dbReference type="eggNOG" id="ENOG502SWXT">
    <property type="taxonomic scope" value="Eukaryota"/>
</dbReference>
<protein>
    <submittedName>
        <fullName evidence="1">Uncharacterized protein</fullName>
    </submittedName>
</protein>
<name>A7ARC8_BABBO</name>
<organism evidence="1 2">
    <name type="scientific">Babesia bovis</name>
    <dbReference type="NCBI Taxonomy" id="5865"/>
    <lineage>
        <taxon>Eukaryota</taxon>
        <taxon>Sar</taxon>
        <taxon>Alveolata</taxon>
        <taxon>Apicomplexa</taxon>
        <taxon>Aconoidasida</taxon>
        <taxon>Piroplasmida</taxon>
        <taxon>Babesiidae</taxon>
        <taxon>Babesia</taxon>
    </lineage>
</organism>
<dbReference type="RefSeq" id="XP_001610665.1">
    <property type="nucleotide sequence ID" value="XM_001610615.1"/>
</dbReference>
<reference evidence="2" key="2">
    <citation type="journal article" date="2020" name="Data Brief">
        <title>Transcriptome dataset of Babesia bovis life stages within vertebrate and invertebrate hosts.</title>
        <authorList>
            <person name="Ueti M.W."/>
            <person name="Johnson W.C."/>
            <person name="Kappmeyer L.S."/>
            <person name="Herndon D.R."/>
            <person name="Mousel M.R."/>
            <person name="Reif K.E."/>
            <person name="Taus N.S."/>
            <person name="Ifeonu O.O."/>
            <person name="Silva J.C."/>
            <person name="Suarez C.E."/>
            <person name="Brayton K.A."/>
        </authorList>
    </citation>
    <scope>NUCLEOTIDE SEQUENCE [LARGE SCALE GENOMIC DNA]</scope>
</reference>
<proteinExistence type="predicted"/>
<keyword evidence="2" id="KW-1185">Reference proteome</keyword>
<reference evidence="2" key="3">
    <citation type="journal article" date="2021" name="Int. J. Parasitol.">
        <title>Comparative analysis of gene expression between Babesia bovis blood stages and kinetes allowed by improved genome annotation.</title>
        <authorList>
            <person name="Ueti M.W."/>
            <person name="Johnson W.C."/>
            <person name="Kappmeyer L.S."/>
            <person name="Herndon D.R."/>
            <person name="Mousel M.R."/>
            <person name="Reif K.E."/>
            <person name="Taus N.S."/>
            <person name="Ifeonu O.O."/>
            <person name="Silva J.C."/>
            <person name="Suarez C.E."/>
            <person name="Brayton K.A."/>
        </authorList>
    </citation>
    <scope>NUCLEOTIDE SEQUENCE [LARGE SCALE GENOMIC DNA]</scope>
</reference>
<reference evidence="1 2" key="1">
    <citation type="journal article" date="2007" name="PLoS Pathog.">
        <title>Genome sequence of Babesia bovis and comparative analysis of apicomplexan hemoprotozoa.</title>
        <authorList>
            <person name="Brayton K.A."/>
            <person name="Lau A.O.T."/>
            <person name="Herndon D.R."/>
            <person name="Hannick L."/>
            <person name="Kappmeyer L.S."/>
            <person name="Berens S.J."/>
            <person name="Bidwell S.L."/>
            <person name="Brown W.C."/>
            <person name="Crabtree J."/>
            <person name="Fadrosh D."/>
            <person name="Feldblum T."/>
            <person name="Forberger H.A."/>
            <person name="Haas B.J."/>
            <person name="Howell J.M."/>
            <person name="Khouri H."/>
            <person name="Koo H."/>
            <person name="Mann D.J."/>
            <person name="Norimine J."/>
            <person name="Paulsen I.T."/>
            <person name="Radune D."/>
            <person name="Ren Q."/>
            <person name="Smith R.K. Jr."/>
            <person name="Suarez C.E."/>
            <person name="White O."/>
            <person name="Wortman J.R."/>
            <person name="Knowles D.P. Jr."/>
            <person name="McElwain T.F."/>
            <person name="Nene V.M."/>
        </authorList>
    </citation>
    <scope>NUCLEOTIDE SEQUENCE [LARGE SCALE GENOMIC DNA]</scope>
    <source>
        <strain evidence="1">T2Bo</strain>
    </source>
</reference>
<dbReference type="VEuPathDB" id="PiroplasmaDB:BBOV_IV007460"/>
<dbReference type="InParanoid" id="A7ARC8"/>
<dbReference type="EMBL" id="AAXT01000002">
    <property type="protein sequence ID" value="EDO07097.1"/>
    <property type="molecule type" value="Genomic_DNA"/>
</dbReference>
<comment type="caution">
    <text evidence="1">The sequence shown here is derived from an EMBL/GenBank/DDBJ whole genome shotgun (WGS) entry which is preliminary data.</text>
</comment>
<dbReference type="GeneID" id="5478899"/>